<feature type="domain" description="Nudix hydrolase" evidence="12">
    <location>
        <begin position="40"/>
        <end position="174"/>
    </location>
</feature>
<dbReference type="EC" id="5.3.3.2" evidence="3 10"/>
<dbReference type="PANTHER" id="PTHR10885:SF0">
    <property type="entry name" value="ISOPENTENYL-DIPHOSPHATE DELTA-ISOMERASE"/>
    <property type="match status" value="1"/>
</dbReference>
<protein>
    <recommendedName>
        <fullName evidence="3 10">Isopentenyl-diphosphate Delta-isomerase</fullName>
        <shortName evidence="10">IPP isomerase</shortName>
        <ecNumber evidence="3 10">5.3.3.2</ecNumber>
    </recommendedName>
    <alternativeName>
        <fullName evidence="10">IPP:DMAPP isomerase</fullName>
    </alternativeName>
    <alternativeName>
        <fullName evidence="10">Isopentenyl pyrophosphate isomerase</fullName>
    </alternativeName>
</protein>
<keyword evidence="7 10" id="KW-0464">Manganese</keyword>
<dbReference type="PIRSF" id="PIRSF018427">
    <property type="entry name" value="Isopntndiph_ism"/>
    <property type="match status" value="1"/>
</dbReference>
<feature type="active site" evidence="10 11">
    <location>
        <position position="77"/>
    </location>
</feature>
<evidence type="ECO:0000313" key="13">
    <source>
        <dbReference type="EMBL" id="TCO77189.1"/>
    </source>
</evidence>
<name>A0A4R2L0A5_9GAMM</name>
<evidence type="ECO:0000256" key="5">
    <source>
        <dbReference type="ARBA" id="ARBA00022723"/>
    </source>
</evidence>
<dbReference type="HAMAP" id="MF_00202">
    <property type="entry name" value="Idi"/>
    <property type="match status" value="1"/>
</dbReference>
<dbReference type="GO" id="GO:0004452">
    <property type="term" value="F:isopentenyl-diphosphate delta-isomerase activity"/>
    <property type="evidence" value="ECO:0007669"/>
    <property type="project" value="UniProtKB-UniRule"/>
</dbReference>
<dbReference type="InterPro" id="IPR056375">
    <property type="entry name" value="Idi_bact"/>
</dbReference>
<dbReference type="InterPro" id="IPR015797">
    <property type="entry name" value="NUDIX_hydrolase-like_dom_sf"/>
</dbReference>
<evidence type="ECO:0000313" key="14">
    <source>
        <dbReference type="Proteomes" id="UP000294980"/>
    </source>
</evidence>
<evidence type="ECO:0000256" key="2">
    <source>
        <dbReference type="ARBA" id="ARBA00007579"/>
    </source>
</evidence>
<feature type="binding site" evidence="10">
    <location>
        <position position="122"/>
    </location>
    <ligand>
        <name>Mn(2+)</name>
        <dbReference type="ChEBI" id="CHEBI:29035"/>
    </ligand>
</feature>
<evidence type="ECO:0000256" key="1">
    <source>
        <dbReference type="ARBA" id="ARBA00004826"/>
    </source>
</evidence>
<dbReference type="NCBIfam" id="TIGR02150">
    <property type="entry name" value="IPP_isom_1"/>
    <property type="match status" value="1"/>
</dbReference>
<accession>A0A4R2L0A5</accession>
<sequence length="206" mass="23870">MQKPRWQQVSFAEEPLILVNARDEPCGFDSKLNVHAGAGKLHRAFSIFLFRDSEHVLLHRRSAEKPLWPGYWTNSCCSHPRRGECNRIATSRRLEQELGVSAELRYLYRFQYQAAFGDLGSEHELCSVYIGRLDDEQELRVNRSEISGWDWFHVDDVDKWLAASPETLTPWFKLEWQQLRGRHAADIRSLFTDAGNSTSRPHAVGE</sequence>
<evidence type="ECO:0000256" key="3">
    <source>
        <dbReference type="ARBA" id="ARBA00012057"/>
    </source>
</evidence>
<dbReference type="GO" id="GO:0050992">
    <property type="term" value="P:dimethylallyl diphosphate biosynthetic process"/>
    <property type="evidence" value="ECO:0007669"/>
    <property type="project" value="UniProtKB-UniRule"/>
</dbReference>
<dbReference type="Gene3D" id="3.90.79.10">
    <property type="entry name" value="Nucleoside Triphosphate Pyrophosphohydrolase"/>
    <property type="match status" value="1"/>
</dbReference>
<feature type="active site" evidence="10 11">
    <location>
        <position position="124"/>
    </location>
</feature>
<organism evidence="13 14">
    <name type="scientific">Chromatocurvus halotolerans</name>
    <dbReference type="NCBI Taxonomy" id="1132028"/>
    <lineage>
        <taxon>Bacteria</taxon>
        <taxon>Pseudomonadati</taxon>
        <taxon>Pseudomonadota</taxon>
        <taxon>Gammaproteobacteria</taxon>
        <taxon>Cellvibrionales</taxon>
        <taxon>Halieaceae</taxon>
        <taxon>Chromatocurvus</taxon>
    </lineage>
</organism>
<dbReference type="OrthoDB" id="9809458at2"/>
<keyword evidence="6 10" id="KW-0460">Magnesium</keyword>
<comment type="catalytic activity">
    <reaction evidence="10">
        <text>isopentenyl diphosphate = dimethylallyl diphosphate</text>
        <dbReference type="Rhea" id="RHEA:23284"/>
        <dbReference type="ChEBI" id="CHEBI:57623"/>
        <dbReference type="ChEBI" id="CHEBI:128769"/>
        <dbReference type="EC" id="5.3.3.2"/>
    </reaction>
</comment>
<reference evidence="13 14" key="1">
    <citation type="submission" date="2019-03" db="EMBL/GenBank/DDBJ databases">
        <title>Genomic Encyclopedia of Type Strains, Phase IV (KMG-IV): sequencing the most valuable type-strain genomes for metagenomic binning, comparative biology and taxonomic classification.</title>
        <authorList>
            <person name="Goeker M."/>
        </authorList>
    </citation>
    <scope>NUCLEOTIDE SEQUENCE [LARGE SCALE GENOMIC DNA]</scope>
    <source>
        <strain evidence="13 14">DSM 23344</strain>
    </source>
</reference>
<dbReference type="Proteomes" id="UP000294980">
    <property type="component" value="Unassembled WGS sequence"/>
</dbReference>
<feature type="binding site" evidence="10">
    <location>
        <position position="124"/>
    </location>
    <ligand>
        <name>Mn(2+)</name>
        <dbReference type="ChEBI" id="CHEBI:29035"/>
    </ligand>
</feature>
<comment type="caution">
    <text evidence="13">The sequence shown here is derived from an EMBL/GenBank/DDBJ whole genome shotgun (WGS) entry which is preliminary data.</text>
</comment>
<dbReference type="InterPro" id="IPR011876">
    <property type="entry name" value="IsopentenylPP_isomerase_typ1"/>
</dbReference>
<evidence type="ECO:0000259" key="12">
    <source>
        <dbReference type="PROSITE" id="PS51462"/>
    </source>
</evidence>
<feature type="binding site" evidence="10">
    <location>
        <position position="35"/>
    </location>
    <ligand>
        <name>Mn(2+)</name>
        <dbReference type="ChEBI" id="CHEBI:29035"/>
    </ligand>
</feature>
<keyword evidence="5 10" id="KW-0479">Metal-binding</keyword>
<comment type="pathway">
    <text evidence="1 10">Isoprenoid biosynthesis; dimethylallyl diphosphate biosynthesis; dimethylallyl diphosphate from isopentenyl diphosphate: step 1/1.</text>
</comment>
<comment type="cofactor">
    <cofactor evidence="10">
        <name>Mg(2+)</name>
        <dbReference type="ChEBI" id="CHEBI:18420"/>
    </cofactor>
    <text evidence="10">Binds 1 Mg(2+) ion per subunit. The magnesium ion binds only when substrate is bound.</text>
</comment>
<comment type="cofactor">
    <cofactor evidence="10">
        <name>Mn(2+)</name>
        <dbReference type="ChEBI" id="CHEBI:29035"/>
    </cofactor>
    <text evidence="10">Binds 1 Mn(2+) ion per subunit.</text>
</comment>
<keyword evidence="4 10" id="KW-0963">Cytoplasm</keyword>
<evidence type="ECO:0000256" key="10">
    <source>
        <dbReference type="HAMAP-Rule" id="MF_00202"/>
    </source>
</evidence>
<evidence type="ECO:0000256" key="7">
    <source>
        <dbReference type="ARBA" id="ARBA00023211"/>
    </source>
</evidence>
<dbReference type="AlphaFoldDB" id="A0A4R2L0A5"/>
<dbReference type="Pfam" id="PF00293">
    <property type="entry name" value="NUDIX"/>
    <property type="match status" value="1"/>
</dbReference>
<dbReference type="GO" id="GO:0046872">
    <property type="term" value="F:metal ion binding"/>
    <property type="evidence" value="ECO:0007669"/>
    <property type="project" value="UniProtKB-KW"/>
</dbReference>
<keyword evidence="14" id="KW-1185">Reference proteome</keyword>
<proteinExistence type="inferred from homology"/>
<dbReference type="PANTHER" id="PTHR10885">
    <property type="entry name" value="ISOPENTENYL-DIPHOSPHATE DELTA-ISOMERASE"/>
    <property type="match status" value="1"/>
</dbReference>
<evidence type="ECO:0000256" key="6">
    <source>
        <dbReference type="ARBA" id="ARBA00022842"/>
    </source>
</evidence>
<comment type="similarity">
    <text evidence="2 10">Belongs to the IPP isomerase type 1 family.</text>
</comment>
<comment type="subcellular location">
    <subcellularLocation>
        <location evidence="10">Cytoplasm</location>
    </subcellularLocation>
</comment>
<evidence type="ECO:0000256" key="4">
    <source>
        <dbReference type="ARBA" id="ARBA00022490"/>
    </source>
</evidence>
<keyword evidence="8 10" id="KW-0414">Isoprene biosynthesis</keyword>
<feature type="binding site" evidence="10">
    <location>
        <position position="42"/>
    </location>
    <ligand>
        <name>Mn(2+)</name>
        <dbReference type="ChEBI" id="CHEBI:29035"/>
    </ligand>
</feature>
<dbReference type="UniPathway" id="UPA00059">
    <property type="reaction ID" value="UER00104"/>
</dbReference>
<comment type="function">
    <text evidence="10">Catalyzes the 1,3-allylic rearrangement of the homoallylic substrate isopentenyl (IPP) to its highly electrophilic allylic isomer, dimethylallyl diphosphate (DMAPP).</text>
</comment>
<dbReference type="EMBL" id="SLWX01000003">
    <property type="protein sequence ID" value="TCO77189.1"/>
    <property type="molecule type" value="Genomic_DNA"/>
</dbReference>
<feature type="binding site" evidence="10">
    <location>
        <position position="97"/>
    </location>
    <ligand>
        <name>Mg(2+)</name>
        <dbReference type="ChEBI" id="CHEBI:18420"/>
    </ligand>
</feature>
<dbReference type="GO" id="GO:0009240">
    <property type="term" value="P:isopentenyl diphosphate biosynthetic process"/>
    <property type="evidence" value="ECO:0007669"/>
    <property type="project" value="TreeGrafter"/>
</dbReference>
<dbReference type="GO" id="GO:0005737">
    <property type="term" value="C:cytoplasm"/>
    <property type="evidence" value="ECO:0007669"/>
    <property type="project" value="UniProtKB-SubCell"/>
</dbReference>
<gene>
    <name evidence="10" type="primary">idi</name>
    <name evidence="13" type="ORF">EV688_103204</name>
</gene>
<dbReference type="CDD" id="cd02885">
    <property type="entry name" value="NUDIX_IPP_Isomerase"/>
    <property type="match status" value="1"/>
</dbReference>
<feature type="binding site" evidence="10">
    <location>
        <position position="79"/>
    </location>
    <ligand>
        <name>Mn(2+)</name>
        <dbReference type="ChEBI" id="CHEBI:29035"/>
    </ligand>
</feature>
<keyword evidence="9 10" id="KW-0413">Isomerase</keyword>
<dbReference type="SUPFAM" id="SSF55811">
    <property type="entry name" value="Nudix"/>
    <property type="match status" value="1"/>
</dbReference>
<evidence type="ECO:0000256" key="8">
    <source>
        <dbReference type="ARBA" id="ARBA00023229"/>
    </source>
</evidence>
<evidence type="ECO:0000256" key="9">
    <source>
        <dbReference type="ARBA" id="ARBA00023235"/>
    </source>
</evidence>
<dbReference type="InterPro" id="IPR000086">
    <property type="entry name" value="NUDIX_hydrolase_dom"/>
</dbReference>
<dbReference type="NCBIfam" id="NF002995">
    <property type="entry name" value="PRK03759.1"/>
    <property type="match status" value="1"/>
</dbReference>
<evidence type="ECO:0000256" key="11">
    <source>
        <dbReference type="PIRSR" id="PIRSR018427-1"/>
    </source>
</evidence>
<dbReference type="PROSITE" id="PS51462">
    <property type="entry name" value="NUDIX"/>
    <property type="match status" value="1"/>
</dbReference>
<dbReference type="RefSeq" id="WP_117317182.1">
    <property type="nucleotide sequence ID" value="NZ_QQSW01000008.1"/>
</dbReference>